<feature type="compositionally biased region" description="Basic and acidic residues" evidence="1">
    <location>
        <begin position="156"/>
        <end position="165"/>
    </location>
</feature>
<dbReference type="Proteomes" id="UP000583944">
    <property type="component" value="Unassembled WGS sequence"/>
</dbReference>
<evidence type="ECO:0000313" key="3">
    <source>
        <dbReference type="Proteomes" id="UP000583944"/>
    </source>
</evidence>
<dbReference type="VEuPathDB" id="TriTrypDB:BCY84_09115"/>
<gene>
    <name evidence="2" type="ORF">ECC02_006762</name>
</gene>
<sequence length="948" mass="104624">MTVRLTHPYPSFHYYYSFALFPFYGFDFFNCTGHGDSSRQETARRTLVPMTTVPPCCVEPTPQLRMGVDYRWDPLFFRVPSPRGPRVDASRAAPAEREGGVLHVKEQQRTNERGGSTDMAPHLTAGTPRNQASTSPRVRWRRESTGDSGRGSPRMLRSEDFRGDRVLPCQKKIISPRTAIRPSSRSSSPWLSPATRNRRERSSPAVSRGRKARPATAGRATPLHSRGSSVALSSRLTRSAVLRREFNTSDKPEKQPPENFWGTADRMRLNTPRVSADFLDTRMEPKWGAGTFLPWSLVGIAAVPRHSQGQASAFVRCDAPLTPRGTRAAALRVEHVRRKLNLDKLPAGSAARSRRFERTDDLGRAVLGAMDANCYGDGGGVGRRSELPPIPELWEIRMPHKATRIAQKRKEDTALDFGNGPNSSTKRILTAETQDHLPTDEAATGETNGFHLGVDHIGGLFEEEGIASISSKVDSGSCATVMTGEVEGMQGWNALAEDHDAFHRKTGDEKNEQAILPAPSGSCRESGTTEGFCEEVKAASLPGVTADREGTLPPIDVVESLHEWTSDAFSEDTCVTPQSLDREIVEAVIDSPSYWREETLPMVERNATCSSPSEVSAEEDIPLPVNPRGRGEMDAPITGLPALSMTGGLSSISPLRRDLAERLALVRRHHLLEHAAFKRPKRTKRTSIGTLSKYKTLRRVVFMNTMRIFFHKWTAWTRVLAGTRSRLADQAALFTCGNEQTVLVPSAAVRERKYTICNESATSGREYVTHRRRTDVVREEPSADRHVKPTRPHLLLKEKSPPPLSQKLLEEACLGQWTAGSGNRSRPMEKDKESICSFTGTSFSSYASNTEAEACFSAGPCGAFADHRADGRSTTATPWEFPRPQTPVNCAVQEMERTSSHTLGASLNSGRNLSMDDSKGSIDIEGAIPSAKRDFSPLYKIKYLHSAL</sequence>
<dbReference type="VEuPathDB" id="TriTrypDB:ECC02_006762"/>
<accession>A0A7J6Y0I8</accession>
<proteinExistence type="predicted"/>
<evidence type="ECO:0000256" key="1">
    <source>
        <dbReference type="SAM" id="MobiDB-lite"/>
    </source>
</evidence>
<evidence type="ECO:0000313" key="2">
    <source>
        <dbReference type="EMBL" id="KAF5220202.1"/>
    </source>
</evidence>
<name>A0A7J6Y0I8_TRYCR</name>
<reference evidence="2 3" key="1">
    <citation type="journal article" date="2019" name="Genome Biol. Evol.">
        <title>Nanopore Sequencing Significantly Improves Genome Assembly of the Protozoan Parasite Trypanosoma cruzi.</title>
        <authorList>
            <person name="Diaz-Viraque F."/>
            <person name="Pita S."/>
            <person name="Greif G."/>
            <person name="de Souza R.C.M."/>
            <person name="Iraola G."/>
            <person name="Robello C."/>
        </authorList>
    </citation>
    <scope>NUCLEOTIDE SEQUENCE [LARGE SCALE GENOMIC DNA]</scope>
    <source>
        <strain evidence="2 3">Berenice</strain>
    </source>
</reference>
<feature type="compositionally biased region" description="Basic and acidic residues" evidence="1">
    <location>
        <begin position="85"/>
        <end position="112"/>
    </location>
</feature>
<dbReference type="AlphaFoldDB" id="A0A7J6Y0I8"/>
<comment type="caution">
    <text evidence="2">The sequence shown here is derived from an EMBL/GenBank/DDBJ whole genome shotgun (WGS) entry which is preliminary data.</text>
</comment>
<protein>
    <submittedName>
        <fullName evidence="2">Uncharacterized protein</fullName>
    </submittedName>
</protein>
<feature type="region of interest" description="Disordered" evidence="1">
    <location>
        <begin position="83"/>
        <end position="234"/>
    </location>
</feature>
<feature type="compositionally biased region" description="Low complexity" evidence="1">
    <location>
        <begin position="173"/>
        <end position="189"/>
    </location>
</feature>
<organism evidence="2 3">
    <name type="scientific">Trypanosoma cruzi</name>
    <dbReference type="NCBI Taxonomy" id="5693"/>
    <lineage>
        <taxon>Eukaryota</taxon>
        <taxon>Discoba</taxon>
        <taxon>Euglenozoa</taxon>
        <taxon>Kinetoplastea</taxon>
        <taxon>Metakinetoplastina</taxon>
        <taxon>Trypanosomatida</taxon>
        <taxon>Trypanosomatidae</taxon>
        <taxon>Trypanosoma</taxon>
        <taxon>Schizotrypanum</taxon>
    </lineage>
</organism>
<dbReference type="EMBL" id="JABDHM010000055">
    <property type="protein sequence ID" value="KAF5220202.1"/>
    <property type="molecule type" value="Genomic_DNA"/>
</dbReference>
<feature type="compositionally biased region" description="Polar residues" evidence="1">
    <location>
        <begin position="127"/>
        <end position="136"/>
    </location>
</feature>